<proteinExistence type="predicted"/>
<keyword evidence="1" id="KW-1133">Transmembrane helix</keyword>
<evidence type="ECO:0000313" key="3">
    <source>
        <dbReference type="Proteomes" id="UP000193944"/>
    </source>
</evidence>
<dbReference type="AlphaFoldDB" id="A0A1Y1X7J8"/>
<dbReference type="EMBL" id="MCFG01000112">
    <property type="protein sequence ID" value="ORX81733.1"/>
    <property type="molecule type" value="Genomic_DNA"/>
</dbReference>
<comment type="caution">
    <text evidence="2">The sequence shown here is derived from an EMBL/GenBank/DDBJ whole genome shotgun (WGS) entry which is preliminary data.</text>
</comment>
<name>A0A1Y1X7J8_9FUNG</name>
<evidence type="ECO:0000256" key="1">
    <source>
        <dbReference type="SAM" id="Phobius"/>
    </source>
</evidence>
<dbReference type="PANTHER" id="PTHR11206">
    <property type="entry name" value="MULTIDRUG RESISTANCE PROTEIN"/>
    <property type="match status" value="1"/>
</dbReference>
<feature type="transmembrane region" description="Helical" evidence="1">
    <location>
        <begin position="135"/>
        <end position="154"/>
    </location>
</feature>
<protein>
    <submittedName>
        <fullName evidence="2">Uncharacterized protein</fullName>
    </submittedName>
</protein>
<keyword evidence="1" id="KW-0812">Transmembrane</keyword>
<feature type="transmembrane region" description="Helical" evidence="1">
    <location>
        <begin position="37"/>
        <end position="58"/>
    </location>
</feature>
<organism evidence="2 3">
    <name type="scientific">Anaeromyces robustus</name>
    <dbReference type="NCBI Taxonomy" id="1754192"/>
    <lineage>
        <taxon>Eukaryota</taxon>
        <taxon>Fungi</taxon>
        <taxon>Fungi incertae sedis</taxon>
        <taxon>Chytridiomycota</taxon>
        <taxon>Chytridiomycota incertae sedis</taxon>
        <taxon>Neocallimastigomycetes</taxon>
        <taxon>Neocallimastigales</taxon>
        <taxon>Neocallimastigaceae</taxon>
        <taxon>Anaeromyces</taxon>
    </lineage>
</organism>
<dbReference type="STRING" id="1754192.A0A1Y1X7J8"/>
<accession>A0A1Y1X7J8</accession>
<feature type="transmembrane region" description="Helical" evidence="1">
    <location>
        <begin position="160"/>
        <end position="180"/>
    </location>
</feature>
<gene>
    <name evidence="2" type="ORF">BCR32DRAFT_293106</name>
</gene>
<keyword evidence="3" id="KW-1185">Reference proteome</keyword>
<dbReference type="Proteomes" id="UP000193944">
    <property type="component" value="Unassembled WGS sequence"/>
</dbReference>
<keyword evidence="1" id="KW-0472">Membrane</keyword>
<dbReference type="OrthoDB" id="2126698at2759"/>
<evidence type="ECO:0000313" key="2">
    <source>
        <dbReference type="EMBL" id="ORX81733.1"/>
    </source>
</evidence>
<sequence length="189" mass="21252">MFIPIIIFLSALPIDATLHYFFIFPSWSPISNELTYLGSPIATRIAFTYMSLLGILYIKYVRGNECVPGAFMVSNEWWAYEVCSLLAGTLGEKSLSIQSIFSSITNYTYNIPLGDGIATIGNGTCHQKIGAYINFTGYCIIGLPLSSYFCFVFKWNLNGIWIGMTTALLSVSILELIKIYHIDWNYEVQ</sequence>
<reference evidence="2 3" key="2">
    <citation type="submission" date="2016-08" db="EMBL/GenBank/DDBJ databases">
        <title>Pervasive Adenine N6-methylation of Active Genes in Fungi.</title>
        <authorList>
            <consortium name="DOE Joint Genome Institute"/>
            <person name="Mondo S.J."/>
            <person name="Dannebaum R.O."/>
            <person name="Kuo R.C."/>
            <person name="Labutti K."/>
            <person name="Haridas S."/>
            <person name="Kuo A."/>
            <person name="Salamov A."/>
            <person name="Ahrendt S.R."/>
            <person name="Lipzen A."/>
            <person name="Sullivan W."/>
            <person name="Andreopoulos W.B."/>
            <person name="Clum A."/>
            <person name="Lindquist E."/>
            <person name="Daum C."/>
            <person name="Ramamoorthy G.K."/>
            <person name="Gryganskyi A."/>
            <person name="Culley D."/>
            <person name="Magnuson J.K."/>
            <person name="James T.Y."/>
            <person name="O'Malley M.A."/>
            <person name="Stajich J.E."/>
            <person name="Spatafora J.W."/>
            <person name="Visel A."/>
            <person name="Grigoriev I.V."/>
        </authorList>
    </citation>
    <scope>NUCLEOTIDE SEQUENCE [LARGE SCALE GENOMIC DNA]</scope>
    <source>
        <strain evidence="2 3">S4</strain>
    </source>
</reference>
<reference evidence="2 3" key="1">
    <citation type="submission" date="2016-08" db="EMBL/GenBank/DDBJ databases">
        <title>A Parts List for Fungal Cellulosomes Revealed by Comparative Genomics.</title>
        <authorList>
            <consortium name="DOE Joint Genome Institute"/>
            <person name="Haitjema C.H."/>
            <person name="Gilmore S.P."/>
            <person name="Henske J.K."/>
            <person name="Solomon K.V."/>
            <person name="De Groot R."/>
            <person name="Kuo A."/>
            <person name="Mondo S.J."/>
            <person name="Salamov A.A."/>
            <person name="Labutti K."/>
            <person name="Zhao Z."/>
            <person name="Chiniquy J."/>
            <person name="Barry K."/>
            <person name="Brewer H.M."/>
            <person name="Purvine S.O."/>
            <person name="Wright A.T."/>
            <person name="Boxma B."/>
            <person name="Van Alen T."/>
            <person name="Hackstein J.H."/>
            <person name="Baker S.E."/>
            <person name="Grigoriev I.V."/>
            <person name="O'Malley M.A."/>
        </authorList>
    </citation>
    <scope>NUCLEOTIDE SEQUENCE [LARGE SCALE GENOMIC DNA]</scope>
    <source>
        <strain evidence="2 3">S4</strain>
    </source>
</reference>